<feature type="transmembrane region" description="Helical" evidence="10">
    <location>
        <begin position="194"/>
        <end position="214"/>
    </location>
</feature>
<evidence type="ECO:0000256" key="3">
    <source>
        <dbReference type="ARBA" id="ARBA00022449"/>
    </source>
</evidence>
<feature type="transmembrane region" description="Helical" evidence="10">
    <location>
        <begin position="235"/>
        <end position="268"/>
    </location>
</feature>
<evidence type="ECO:0000256" key="1">
    <source>
        <dbReference type="ARBA" id="ARBA00004141"/>
    </source>
</evidence>
<evidence type="ECO:0000256" key="6">
    <source>
        <dbReference type="ARBA" id="ARBA00022958"/>
    </source>
</evidence>
<evidence type="ECO:0000313" key="12">
    <source>
        <dbReference type="EMBL" id="MDQ9170508.1"/>
    </source>
</evidence>
<feature type="transmembrane region" description="Helical" evidence="10">
    <location>
        <begin position="280"/>
        <end position="298"/>
    </location>
</feature>
<keyword evidence="13" id="KW-1185">Reference proteome</keyword>
<dbReference type="Pfam" id="PF02254">
    <property type="entry name" value="TrkA_N"/>
    <property type="match status" value="1"/>
</dbReference>
<keyword evidence="5 10" id="KW-0812">Transmembrane</keyword>
<keyword evidence="6" id="KW-0630">Potassium</keyword>
<feature type="transmembrane region" description="Helical" evidence="10">
    <location>
        <begin position="163"/>
        <end position="182"/>
    </location>
</feature>
<keyword evidence="4" id="KW-0633">Potassium transport</keyword>
<dbReference type="InterPro" id="IPR006153">
    <property type="entry name" value="Cation/H_exchanger_TM"/>
</dbReference>
<feature type="transmembrane region" description="Helical" evidence="10">
    <location>
        <begin position="131"/>
        <end position="151"/>
    </location>
</feature>
<feature type="transmembrane region" description="Helical" evidence="10">
    <location>
        <begin position="6"/>
        <end position="27"/>
    </location>
</feature>
<dbReference type="Proteomes" id="UP001225596">
    <property type="component" value="Unassembled WGS sequence"/>
</dbReference>
<accession>A0ABU1BNB6</accession>
<evidence type="ECO:0000256" key="7">
    <source>
        <dbReference type="ARBA" id="ARBA00022989"/>
    </source>
</evidence>
<dbReference type="EMBL" id="JAUYVH010000004">
    <property type="protein sequence ID" value="MDQ9170508.1"/>
    <property type="molecule type" value="Genomic_DNA"/>
</dbReference>
<evidence type="ECO:0000256" key="4">
    <source>
        <dbReference type="ARBA" id="ARBA00022538"/>
    </source>
</evidence>
<feature type="transmembrane region" description="Helical" evidence="10">
    <location>
        <begin position="372"/>
        <end position="391"/>
    </location>
</feature>
<reference evidence="12 13" key="1">
    <citation type="submission" date="2023-08" db="EMBL/GenBank/DDBJ databases">
        <title>Oxalobacteraceae gen .nov., isolated from river sludge outside the plant.</title>
        <authorList>
            <person name="Zhao S.Y."/>
        </authorList>
    </citation>
    <scope>NUCLEOTIDE SEQUENCE [LARGE SCALE GENOMIC DNA]</scope>
    <source>
        <strain evidence="12 13">R-40</strain>
    </source>
</reference>
<comment type="subcellular location">
    <subcellularLocation>
        <location evidence="1">Membrane</location>
        <topology evidence="1">Multi-pass membrane protein</topology>
    </subcellularLocation>
</comment>
<evidence type="ECO:0000313" key="13">
    <source>
        <dbReference type="Proteomes" id="UP001225596"/>
    </source>
</evidence>
<evidence type="ECO:0000256" key="5">
    <source>
        <dbReference type="ARBA" id="ARBA00022692"/>
    </source>
</evidence>
<evidence type="ECO:0000256" key="2">
    <source>
        <dbReference type="ARBA" id="ARBA00022448"/>
    </source>
</evidence>
<comment type="caution">
    <text evidence="12">The sequence shown here is derived from an EMBL/GenBank/DDBJ whole genome shotgun (WGS) entry which is preliminary data.</text>
</comment>
<evidence type="ECO:0000259" key="11">
    <source>
        <dbReference type="PROSITE" id="PS51201"/>
    </source>
</evidence>
<dbReference type="InterPro" id="IPR003148">
    <property type="entry name" value="RCK_N"/>
</dbReference>
<name>A0ABU1BNB6_9BURK</name>
<keyword evidence="2" id="KW-0813">Transport</keyword>
<keyword evidence="7 10" id="KW-1133">Transmembrane helix</keyword>
<protein>
    <submittedName>
        <fullName evidence="12">Cation:proton antiporter</fullName>
    </submittedName>
</protein>
<dbReference type="PANTHER" id="PTHR46157:SF4">
    <property type="entry name" value="K(+) EFFLUX ANTIPORTER 3, CHLOROPLASTIC"/>
    <property type="match status" value="1"/>
</dbReference>
<feature type="domain" description="RCK N-terminal" evidence="11">
    <location>
        <begin position="421"/>
        <end position="538"/>
    </location>
</feature>
<dbReference type="PANTHER" id="PTHR46157">
    <property type="entry name" value="K(+) EFFLUX ANTIPORTER 3, CHLOROPLASTIC"/>
    <property type="match status" value="1"/>
</dbReference>
<keyword evidence="3" id="KW-0050">Antiport</keyword>
<sequence>MEEHQALPYLRETLLFLALAGILIPILKRLKVNQVVGFLCAGMLVGPYGLGLMAQHIPELSYFVFPNTEGIRPLAELGVLFLMFMIGLELSVERLRALYKLVFGAGLMQVLLSTAAIGVFAWIFGNALEKAIVLGLVLSLSSTAVVMQLLNEQRTLDSPLGRASFSILMFQDLAVVPIFILLDVLAEGRADNLLPLIGMTLAKSIGSIVLIYALGRRFIRPFFRSFAGQNQPDVFMALTLLCSLGIAGLTAAAGLSLALGAFLAGLLISETEFRHEVEIAIEPFRGLLMGLFFMLVGMQIDWREIIKEPVLIPMSVIGLFLIKGTVIALILRVCRFRWSHAIQGGLLLGQGGEFAFIVIGTAVSSSLLANDVGQFMMLVVSLSLFITPMAAKAGKILAEREGKKDAEQDGHLQSEFSRHRAPYVIIAGFGRVGQLLARLLSQQGVDFIAFDNDLGIVMQESAKGRSVYLGNASNTAIWEKLRAGQAKAIILTMDHPGAALHAVNAVRNAYPSLPILARAIDENQAAILKYSGANMVIPETLETGLQLASNALQMSGISEPDALEAINHERSRLLAAVDYVPQ</sequence>
<dbReference type="InterPro" id="IPR036291">
    <property type="entry name" value="NAD(P)-bd_dom_sf"/>
</dbReference>
<feature type="transmembrane region" description="Helical" evidence="10">
    <location>
        <begin position="34"/>
        <end position="54"/>
    </location>
</feature>
<dbReference type="PROSITE" id="PS51201">
    <property type="entry name" value="RCK_N"/>
    <property type="match status" value="1"/>
</dbReference>
<dbReference type="SUPFAM" id="SSF51735">
    <property type="entry name" value="NAD(P)-binding Rossmann-fold domains"/>
    <property type="match status" value="1"/>
</dbReference>
<dbReference type="Gene3D" id="3.40.50.720">
    <property type="entry name" value="NAD(P)-binding Rossmann-like Domain"/>
    <property type="match status" value="1"/>
</dbReference>
<dbReference type="InterPro" id="IPR038770">
    <property type="entry name" value="Na+/solute_symporter_sf"/>
</dbReference>
<organism evidence="12 13">
    <name type="scientific">Keguizhuia sedimenti</name>
    <dbReference type="NCBI Taxonomy" id="3064264"/>
    <lineage>
        <taxon>Bacteria</taxon>
        <taxon>Pseudomonadati</taxon>
        <taxon>Pseudomonadota</taxon>
        <taxon>Betaproteobacteria</taxon>
        <taxon>Burkholderiales</taxon>
        <taxon>Oxalobacteraceae</taxon>
        <taxon>Keguizhuia</taxon>
    </lineage>
</organism>
<evidence type="ECO:0000256" key="8">
    <source>
        <dbReference type="ARBA" id="ARBA00023065"/>
    </source>
</evidence>
<proteinExistence type="predicted"/>
<evidence type="ECO:0000256" key="10">
    <source>
        <dbReference type="SAM" id="Phobius"/>
    </source>
</evidence>
<keyword evidence="8" id="KW-0406">Ion transport</keyword>
<keyword evidence="9 10" id="KW-0472">Membrane</keyword>
<feature type="transmembrane region" description="Helical" evidence="10">
    <location>
        <begin position="310"/>
        <end position="331"/>
    </location>
</feature>
<dbReference type="Gene3D" id="1.20.1530.20">
    <property type="match status" value="1"/>
</dbReference>
<dbReference type="Pfam" id="PF00999">
    <property type="entry name" value="Na_H_Exchanger"/>
    <property type="match status" value="1"/>
</dbReference>
<evidence type="ECO:0000256" key="9">
    <source>
        <dbReference type="ARBA" id="ARBA00023136"/>
    </source>
</evidence>
<gene>
    <name evidence="12" type="ORF">Q8A64_08800</name>
</gene>
<feature type="transmembrane region" description="Helical" evidence="10">
    <location>
        <begin position="101"/>
        <end position="125"/>
    </location>
</feature>
<dbReference type="RefSeq" id="WP_338436441.1">
    <property type="nucleotide sequence ID" value="NZ_JAUYVH010000004.1"/>
</dbReference>